<comment type="similarity">
    <text evidence="2">Belongs to the DEAD box helicase family. DDX5/DBP2 subfamily.</text>
</comment>
<evidence type="ECO:0000256" key="10">
    <source>
        <dbReference type="ARBA" id="ARBA00023242"/>
    </source>
</evidence>
<dbReference type="SMART" id="SM00487">
    <property type="entry name" value="DEXDc"/>
    <property type="match status" value="1"/>
</dbReference>
<keyword evidence="6 12" id="KW-0547">Nucleotide-binding</keyword>
<dbReference type="SMART" id="SM00490">
    <property type="entry name" value="HELICc"/>
    <property type="match status" value="1"/>
</dbReference>
<dbReference type="GO" id="GO:0003676">
    <property type="term" value="F:nucleic acid binding"/>
    <property type="evidence" value="ECO:0007669"/>
    <property type="project" value="InterPro"/>
</dbReference>
<dbReference type="PANTHER" id="PTHR47958">
    <property type="entry name" value="ATP-DEPENDENT RNA HELICASE DBP3"/>
    <property type="match status" value="1"/>
</dbReference>
<dbReference type="GO" id="GO:0005524">
    <property type="term" value="F:ATP binding"/>
    <property type="evidence" value="ECO:0007669"/>
    <property type="project" value="UniProtKB-KW"/>
</dbReference>
<keyword evidence="13" id="KW-0812">Transmembrane</keyword>
<dbReference type="InterPro" id="IPR000629">
    <property type="entry name" value="RNA-helicase_DEAD-box_CS"/>
</dbReference>
<keyword evidence="13" id="KW-0472">Membrane</keyword>
<accession>A0A922L3C7</accession>
<evidence type="ECO:0000256" key="2">
    <source>
        <dbReference type="ARBA" id="ARBA00009334"/>
    </source>
</evidence>
<dbReference type="PROSITE" id="PS51194">
    <property type="entry name" value="HELICASE_CTER"/>
    <property type="match status" value="1"/>
</dbReference>
<keyword evidence="17" id="KW-1185">Reference proteome</keyword>
<comment type="subcellular location">
    <subcellularLocation>
        <location evidence="1">Nucleus</location>
        <location evidence="1">Nucleolus</location>
    </subcellularLocation>
</comment>
<evidence type="ECO:0000256" key="7">
    <source>
        <dbReference type="ARBA" id="ARBA00022801"/>
    </source>
</evidence>
<feature type="domain" description="Helicase ATP-binding" evidence="14">
    <location>
        <begin position="48"/>
        <end position="227"/>
    </location>
</feature>
<evidence type="ECO:0000313" key="16">
    <source>
        <dbReference type="EMBL" id="KAH9507011.1"/>
    </source>
</evidence>
<organism evidence="16 17">
    <name type="scientific">Dermatophagoides farinae</name>
    <name type="common">American house dust mite</name>
    <dbReference type="NCBI Taxonomy" id="6954"/>
    <lineage>
        <taxon>Eukaryota</taxon>
        <taxon>Metazoa</taxon>
        <taxon>Ecdysozoa</taxon>
        <taxon>Arthropoda</taxon>
        <taxon>Chelicerata</taxon>
        <taxon>Arachnida</taxon>
        <taxon>Acari</taxon>
        <taxon>Acariformes</taxon>
        <taxon>Sarcoptiformes</taxon>
        <taxon>Astigmata</taxon>
        <taxon>Psoroptidia</taxon>
        <taxon>Analgoidea</taxon>
        <taxon>Pyroglyphidae</taxon>
        <taxon>Dermatophagoidinae</taxon>
        <taxon>Dermatophagoides</taxon>
    </lineage>
</organism>
<keyword evidence="10" id="KW-0539">Nucleus</keyword>
<reference evidence="16" key="2">
    <citation type="journal article" date="2022" name="Res Sq">
        <title>Comparative Genomics Reveals Insights into the Divergent Evolution of Astigmatic Mites and Household Pest Adaptations.</title>
        <authorList>
            <person name="Xiong Q."/>
            <person name="Wan A.T.-Y."/>
            <person name="Liu X.-Y."/>
            <person name="Fung C.S.-H."/>
            <person name="Xiao X."/>
            <person name="Malainual N."/>
            <person name="Hou J."/>
            <person name="Wang L."/>
            <person name="Wang M."/>
            <person name="Yang K."/>
            <person name="Cui Y."/>
            <person name="Leung E."/>
            <person name="Nong W."/>
            <person name="Shin S.-K."/>
            <person name="Au S."/>
            <person name="Jeong K.Y."/>
            <person name="Chew F.T."/>
            <person name="Hui J."/>
            <person name="Leung T.F."/>
            <person name="Tungtrongchitr A."/>
            <person name="Zhong N."/>
            <person name="Liu Z."/>
            <person name="Tsui S."/>
        </authorList>
    </citation>
    <scope>NUCLEOTIDE SEQUENCE</scope>
    <source>
        <strain evidence="16">Derf</strain>
        <tissue evidence="16">Whole organism</tissue>
    </source>
</reference>
<dbReference type="GO" id="GO:0016787">
    <property type="term" value="F:hydrolase activity"/>
    <property type="evidence" value="ECO:0007669"/>
    <property type="project" value="UniProtKB-KW"/>
</dbReference>
<dbReference type="InterPro" id="IPR011545">
    <property type="entry name" value="DEAD/DEAH_box_helicase_dom"/>
</dbReference>
<comment type="function">
    <text evidence="11">ATP-dependent RNA helicase required for 60S ribosomal subunit synthesis. Involved in efficient pre-rRNA processing, predominantly at site A3, which is necessary for the normal formation of 25S and 5.8S rRNAs.</text>
</comment>
<evidence type="ECO:0000313" key="17">
    <source>
        <dbReference type="Proteomes" id="UP000790347"/>
    </source>
</evidence>
<evidence type="ECO:0000256" key="9">
    <source>
        <dbReference type="ARBA" id="ARBA00022840"/>
    </source>
</evidence>
<keyword evidence="9 12" id="KW-0067">ATP-binding</keyword>
<evidence type="ECO:0000259" key="15">
    <source>
        <dbReference type="PROSITE" id="PS51194"/>
    </source>
</evidence>
<dbReference type="PROSITE" id="PS51192">
    <property type="entry name" value="HELICASE_ATP_BIND_1"/>
    <property type="match status" value="1"/>
</dbReference>
<evidence type="ECO:0000256" key="5">
    <source>
        <dbReference type="ARBA" id="ARBA00022552"/>
    </source>
</evidence>
<protein>
    <recommendedName>
        <fullName evidence="3">RNA helicase</fullName>
        <ecNumber evidence="3">3.6.4.13</ecNumber>
    </recommendedName>
</protein>
<dbReference type="PROSITE" id="PS00039">
    <property type="entry name" value="DEAD_ATP_HELICASE"/>
    <property type="match status" value="1"/>
</dbReference>
<gene>
    <name evidence="16" type="ORF">DERF_011714</name>
</gene>
<name>A0A922L3C7_DERFA</name>
<dbReference type="InterPro" id="IPR001650">
    <property type="entry name" value="Helicase_C-like"/>
</dbReference>
<dbReference type="Gene3D" id="3.40.50.300">
    <property type="entry name" value="P-loop containing nucleotide triphosphate hydrolases"/>
    <property type="match status" value="2"/>
</dbReference>
<sequence>MVLFLKILMIFVIQFSIIKMIIVYHRKLSNKLAELNYRKPTPIQAVAIPIILEKRDFIGKAETGSGKTLAFVVPATIFMMNNADDLDKKSSGCYPKVMVISPTRELAIQTNEVFESIGLFTSLCVYGGASRMMQYNDLRSKRPQVIVGTPGRINDFLEASAIHLSKCTYLVLDEADRMFDMGFYPQIKKIIDLCPEISERQTLLFSATWVEKVQELADPLLNSNRSLVSIGPLYGLKACVDIKQHLFRCHEFEKKILLQEIIREFDGFKILVFASTKLRSQSVCDEMNDLNIARCDYIHGDVAQERRERLIQNFNHGKIMIIFATDVASRGLDIKDIEVVVNYDFPVDVETYVHRIGRCGRNGAKGLAFTFITERFFENQYSHKKLIKVVENSGNTIPENLQL</sequence>
<reference evidence="16" key="1">
    <citation type="submission" date="2013-05" db="EMBL/GenBank/DDBJ databases">
        <authorList>
            <person name="Yim A.K.Y."/>
            <person name="Chan T.F."/>
            <person name="Ji K.M."/>
            <person name="Liu X.Y."/>
            <person name="Zhou J.W."/>
            <person name="Li R.Q."/>
            <person name="Yang K.Y."/>
            <person name="Li J."/>
            <person name="Li M."/>
            <person name="Law P.T.W."/>
            <person name="Wu Y.L."/>
            <person name="Cai Z.L."/>
            <person name="Qin H."/>
            <person name="Bao Y."/>
            <person name="Leung R.K.K."/>
            <person name="Ng P.K.S."/>
            <person name="Zou J."/>
            <person name="Zhong X.J."/>
            <person name="Ran P.X."/>
            <person name="Zhong N.S."/>
            <person name="Liu Z.G."/>
            <person name="Tsui S.K.W."/>
        </authorList>
    </citation>
    <scope>NUCLEOTIDE SEQUENCE</scope>
    <source>
        <strain evidence="16">Derf</strain>
        <tissue evidence="16">Whole organism</tissue>
    </source>
</reference>
<evidence type="ECO:0000256" key="4">
    <source>
        <dbReference type="ARBA" id="ARBA00022517"/>
    </source>
</evidence>
<dbReference type="AlphaFoldDB" id="A0A922L3C7"/>
<dbReference type="CDD" id="cd00268">
    <property type="entry name" value="DEADc"/>
    <property type="match status" value="1"/>
</dbReference>
<evidence type="ECO:0000256" key="3">
    <source>
        <dbReference type="ARBA" id="ARBA00012552"/>
    </source>
</evidence>
<dbReference type="GO" id="GO:0003724">
    <property type="term" value="F:RNA helicase activity"/>
    <property type="evidence" value="ECO:0007669"/>
    <property type="project" value="UniProtKB-EC"/>
</dbReference>
<proteinExistence type="inferred from homology"/>
<comment type="caution">
    <text evidence="16">The sequence shown here is derived from an EMBL/GenBank/DDBJ whole genome shotgun (WGS) entry which is preliminary data.</text>
</comment>
<keyword evidence="5" id="KW-0698">rRNA processing</keyword>
<dbReference type="SUPFAM" id="SSF52540">
    <property type="entry name" value="P-loop containing nucleoside triphosphate hydrolases"/>
    <property type="match status" value="1"/>
</dbReference>
<evidence type="ECO:0000256" key="11">
    <source>
        <dbReference type="ARBA" id="ARBA00037449"/>
    </source>
</evidence>
<evidence type="ECO:0000259" key="14">
    <source>
        <dbReference type="PROSITE" id="PS51192"/>
    </source>
</evidence>
<evidence type="ECO:0000256" key="1">
    <source>
        <dbReference type="ARBA" id="ARBA00004604"/>
    </source>
</evidence>
<dbReference type="Pfam" id="PF00271">
    <property type="entry name" value="Helicase_C"/>
    <property type="match status" value="1"/>
</dbReference>
<dbReference type="EMBL" id="ASGP02000005">
    <property type="protein sequence ID" value="KAH9507011.1"/>
    <property type="molecule type" value="Genomic_DNA"/>
</dbReference>
<feature type="transmembrane region" description="Helical" evidence="13">
    <location>
        <begin position="6"/>
        <end position="24"/>
    </location>
</feature>
<keyword evidence="8 12" id="KW-0347">Helicase</keyword>
<keyword evidence="4" id="KW-0690">Ribosome biogenesis</keyword>
<dbReference type="Proteomes" id="UP000790347">
    <property type="component" value="Unassembled WGS sequence"/>
</dbReference>
<dbReference type="Pfam" id="PF00270">
    <property type="entry name" value="DEAD"/>
    <property type="match status" value="1"/>
</dbReference>
<dbReference type="EC" id="3.6.4.13" evidence="3"/>
<evidence type="ECO:0000256" key="12">
    <source>
        <dbReference type="RuleBase" id="RU000492"/>
    </source>
</evidence>
<keyword evidence="7 12" id="KW-0378">Hydrolase</keyword>
<dbReference type="InterPro" id="IPR014001">
    <property type="entry name" value="Helicase_ATP-bd"/>
</dbReference>
<keyword evidence="13" id="KW-1133">Transmembrane helix</keyword>
<evidence type="ECO:0000256" key="6">
    <source>
        <dbReference type="ARBA" id="ARBA00022741"/>
    </source>
</evidence>
<evidence type="ECO:0000256" key="13">
    <source>
        <dbReference type="SAM" id="Phobius"/>
    </source>
</evidence>
<evidence type="ECO:0000256" key="8">
    <source>
        <dbReference type="ARBA" id="ARBA00022806"/>
    </source>
</evidence>
<feature type="domain" description="Helicase C-terminal" evidence="15">
    <location>
        <begin position="241"/>
        <end position="403"/>
    </location>
</feature>
<dbReference type="CDD" id="cd18787">
    <property type="entry name" value="SF2_C_DEAD"/>
    <property type="match status" value="1"/>
</dbReference>
<dbReference type="InterPro" id="IPR044742">
    <property type="entry name" value="DEAD/DEAH_RhlB"/>
</dbReference>
<dbReference type="InterPro" id="IPR027417">
    <property type="entry name" value="P-loop_NTPase"/>
</dbReference>